<dbReference type="InterPro" id="IPR002935">
    <property type="entry name" value="SAM_O-MeTrfase"/>
</dbReference>
<reference evidence="5" key="1">
    <citation type="submission" date="2016-10" db="EMBL/GenBank/DDBJ databases">
        <authorList>
            <person name="Varghese N."/>
            <person name="Submissions S."/>
        </authorList>
    </citation>
    <scope>NUCLEOTIDE SEQUENCE [LARGE SCALE GENOMIC DNA]</scope>
    <source>
        <strain evidence="5">CGMCC 4.2126</strain>
    </source>
</reference>
<evidence type="ECO:0000313" key="5">
    <source>
        <dbReference type="Proteomes" id="UP000199111"/>
    </source>
</evidence>
<name>A0A1I3ZTT8_9ACTN</name>
<sequence length="240" mass="26045">MYDSPVHARASAADRSPVTRMARMKATYLAPAIGQYLIAHTTQPDDVLDALALETREATGDSAAMQLSPDQGAFLTMITQLSRAGNVVEVGTFTGYSSICLARGLAPGGRLTCFDISEEWTAIAQRYWDKAGIADRVELRIGPAAERLEELPTGQAVDLAFIDADKAGYPVYYEILLSRLAPGGLILVDNTLWKGHVADPTVDDDDTRAIREFNDMVMADGRVTSLMLPIADGLTMIRKH</sequence>
<dbReference type="PANTHER" id="PTHR10509">
    <property type="entry name" value="O-METHYLTRANSFERASE-RELATED"/>
    <property type="match status" value="1"/>
</dbReference>
<accession>A0A1I3ZTT8</accession>
<dbReference type="EMBL" id="FOQY01000026">
    <property type="protein sequence ID" value="SFK47423.1"/>
    <property type="molecule type" value="Genomic_DNA"/>
</dbReference>
<dbReference type="PROSITE" id="PS51682">
    <property type="entry name" value="SAM_OMT_I"/>
    <property type="match status" value="1"/>
</dbReference>
<proteinExistence type="predicted"/>
<dbReference type="Gene3D" id="3.40.50.150">
    <property type="entry name" value="Vaccinia Virus protein VP39"/>
    <property type="match status" value="1"/>
</dbReference>
<dbReference type="SUPFAM" id="SSF53335">
    <property type="entry name" value="S-adenosyl-L-methionine-dependent methyltransferases"/>
    <property type="match status" value="1"/>
</dbReference>
<gene>
    <name evidence="4" type="ORF">SAMN05216275_12638</name>
</gene>
<evidence type="ECO:0000256" key="1">
    <source>
        <dbReference type="ARBA" id="ARBA00022603"/>
    </source>
</evidence>
<dbReference type="Pfam" id="PF01596">
    <property type="entry name" value="Methyltransf_3"/>
    <property type="match status" value="1"/>
</dbReference>
<dbReference type="InterPro" id="IPR050362">
    <property type="entry name" value="Cation-dep_OMT"/>
</dbReference>
<dbReference type="AlphaFoldDB" id="A0A1I3ZTT8"/>
<dbReference type="GO" id="GO:0008171">
    <property type="term" value="F:O-methyltransferase activity"/>
    <property type="evidence" value="ECO:0007669"/>
    <property type="project" value="InterPro"/>
</dbReference>
<dbReference type="PANTHER" id="PTHR10509:SF14">
    <property type="entry name" value="CAFFEOYL-COA O-METHYLTRANSFERASE 3-RELATED"/>
    <property type="match status" value="1"/>
</dbReference>
<keyword evidence="3" id="KW-0949">S-adenosyl-L-methionine</keyword>
<organism evidence="4 5">
    <name type="scientific">Streptosporangium canum</name>
    <dbReference type="NCBI Taxonomy" id="324952"/>
    <lineage>
        <taxon>Bacteria</taxon>
        <taxon>Bacillati</taxon>
        <taxon>Actinomycetota</taxon>
        <taxon>Actinomycetes</taxon>
        <taxon>Streptosporangiales</taxon>
        <taxon>Streptosporangiaceae</taxon>
        <taxon>Streptosporangium</taxon>
    </lineage>
</organism>
<evidence type="ECO:0000313" key="4">
    <source>
        <dbReference type="EMBL" id="SFK47423.1"/>
    </source>
</evidence>
<keyword evidence="2 4" id="KW-0808">Transferase</keyword>
<dbReference type="GO" id="GO:0032259">
    <property type="term" value="P:methylation"/>
    <property type="evidence" value="ECO:0007669"/>
    <property type="project" value="UniProtKB-KW"/>
</dbReference>
<dbReference type="GO" id="GO:0008757">
    <property type="term" value="F:S-adenosylmethionine-dependent methyltransferase activity"/>
    <property type="evidence" value="ECO:0007669"/>
    <property type="project" value="TreeGrafter"/>
</dbReference>
<dbReference type="Proteomes" id="UP000199111">
    <property type="component" value="Unassembled WGS sequence"/>
</dbReference>
<keyword evidence="1 4" id="KW-0489">Methyltransferase</keyword>
<evidence type="ECO:0000256" key="3">
    <source>
        <dbReference type="ARBA" id="ARBA00022691"/>
    </source>
</evidence>
<evidence type="ECO:0000256" key="2">
    <source>
        <dbReference type="ARBA" id="ARBA00022679"/>
    </source>
</evidence>
<protein>
    <submittedName>
        <fullName evidence="4">Caffeoyl-CoA O-methyltransferase</fullName>
    </submittedName>
</protein>
<dbReference type="CDD" id="cd02440">
    <property type="entry name" value="AdoMet_MTases"/>
    <property type="match status" value="1"/>
</dbReference>
<keyword evidence="5" id="KW-1185">Reference proteome</keyword>
<dbReference type="InterPro" id="IPR029063">
    <property type="entry name" value="SAM-dependent_MTases_sf"/>
</dbReference>